<evidence type="ECO:0000256" key="4">
    <source>
        <dbReference type="SAM" id="Coils"/>
    </source>
</evidence>
<proteinExistence type="inferred from homology"/>
<feature type="domain" description="Ubiquitin-like protease family profile" evidence="6">
    <location>
        <begin position="186"/>
        <end position="360"/>
    </location>
</feature>
<dbReference type="OrthoDB" id="5048491at2759"/>
<dbReference type="Gene3D" id="3.40.395.10">
    <property type="entry name" value="Adenoviral Proteinase, Chain A"/>
    <property type="match status" value="1"/>
</dbReference>
<keyword evidence="8" id="KW-1185">Reference proteome</keyword>
<dbReference type="SUPFAM" id="SSF54001">
    <property type="entry name" value="Cysteine proteinases"/>
    <property type="match status" value="1"/>
</dbReference>
<organism evidence="7 8">
    <name type="scientific">Fusarium oxysporum f. sp. raphani 54005</name>
    <dbReference type="NCBI Taxonomy" id="1089458"/>
    <lineage>
        <taxon>Eukaryota</taxon>
        <taxon>Fungi</taxon>
        <taxon>Dikarya</taxon>
        <taxon>Ascomycota</taxon>
        <taxon>Pezizomycotina</taxon>
        <taxon>Sordariomycetes</taxon>
        <taxon>Hypocreomycetidae</taxon>
        <taxon>Hypocreales</taxon>
        <taxon>Nectriaceae</taxon>
        <taxon>Fusarium</taxon>
        <taxon>Fusarium oxysporum species complex</taxon>
    </lineage>
</organism>
<sequence length="620" mass="69943">MTLRKRKEPSTVSPDTGNEDARLVATGKQKYAEVQSGKKDLLSFLDKASTADHWREWVATLQGAGVKTLKALSGLVKYAMSQKIDAGDLLRSGRYGCLDREFQNVSSRRKLSADICHEALKQLQNEVGEKSQNDANLGTITEAGSGMDAELPAASDDDARNSKSTSPETSPRQGPYKGQKRTPERIDITPDTPPHEKRRQRQDGTRWWNETANKVISQMNQNVMLTDDVLTTLSEVLMSYRESEARLVDTYQFQVDGKEIPSKLKRPPERGEKLYALLHHPSDGPHWTLCVLMFEDKFIRLDFYDSLNNEARACRVKSFFTDWINEQYHGSNLQFAIREAPQQNDGTSCGIFALEIMKRLLASDDANQPIEPMEVRRALLQRMTSVDTTSSLPLQTHTLEILRSIQKHFPIRAFIDKISDAAGPKEASFANLLRQAEEQSAQATEEINGLERKLKDAQDSLLDVKTEAEFIKKGLGNFSRFIATNETADFSVAMHSGITGDEPVADGSLEPSAKRPRMSQSAMDFTQGLNNLMSQFEHKHKEETNKMLQESMDKTLDEVRKRVEEAEKKEKELTEQLKHLQSHADLTNAITSLYWGFSHLQNIGVDIRAIASDIIRRQAR</sequence>
<name>X0B515_FUSOX</name>
<feature type="region of interest" description="Disordered" evidence="5">
    <location>
        <begin position="127"/>
        <end position="206"/>
    </location>
</feature>
<keyword evidence="4" id="KW-0175">Coiled coil</keyword>
<dbReference type="InterPro" id="IPR003653">
    <property type="entry name" value="Peptidase_C48_C"/>
</dbReference>
<dbReference type="Pfam" id="PF02902">
    <property type="entry name" value="Peptidase_C48"/>
    <property type="match status" value="1"/>
</dbReference>
<evidence type="ECO:0000313" key="7">
    <source>
        <dbReference type="EMBL" id="EXK77180.1"/>
    </source>
</evidence>
<evidence type="ECO:0000256" key="1">
    <source>
        <dbReference type="ARBA" id="ARBA00005234"/>
    </source>
</evidence>
<evidence type="ECO:0000256" key="5">
    <source>
        <dbReference type="SAM" id="MobiDB-lite"/>
    </source>
</evidence>
<feature type="coiled-coil region" evidence="4">
    <location>
        <begin position="549"/>
        <end position="583"/>
    </location>
</feature>
<dbReference type="HOGENOM" id="CLU_444836_0_0_1"/>
<gene>
    <name evidence="7" type="ORF">FOQG_18106</name>
</gene>
<dbReference type="InterPro" id="IPR038765">
    <property type="entry name" value="Papain-like_cys_pep_sf"/>
</dbReference>
<protein>
    <recommendedName>
        <fullName evidence="6">Ubiquitin-like protease family profile domain-containing protein</fullName>
    </recommendedName>
</protein>
<evidence type="ECO:0000259" key="6">
    <source>
        <dbReference type="PROSITE" id="PS50600"/>
    </source>
</evidence>
<dbReference type="AlphaFoldDB" id="X0B515"/>
<comment type="similarity">
    <text evidence="1">Belongs to the peptidase C48 family.</text>
</comment>
<dbReference type="PROSITE" id="PS50600">
    <property type="entry name" value="ULP_PROTEASE"/>
    <property type="match status" value="1"/>
</dbReference>
<accession>X0B515</accession>
<dbReference type="Proteomes" id="UP000030663">
    <property type="component" value="Unassembled WGS sequence"/>
</dbReference>
<feature type="compositionally biased region" description="Polar residues" evidence="5">
    <location>
        <begin position="162"/>
        <end position="172"/>
    </location>
</feature>
<dbReference type="GO" id="GO:0019783">
    <property type="term" value="F:ubiquitin-like protein peptidase activity"/>
    <property type="evidence" value="ECO:0007669"/>
    <property type="project" value="UniProtKB-ARBA"/>
</dbReference>
<feature type="coiled-coil region" evidence="4">
    <location>
        <begin position="433"/>
        <end position="467"/>
    </location>
</feature>
<dbReference type="GO" id="GO:0006508">
    <property type="term" value="P:proteolysis"/>
    <property type="evidence" value="ECO:0007669"/>
    <property type="project" value="UniProtKB-KW"/>
</dbReference>
<evidence type="ECO:0000256" key="2">
    <source>
        <dbReference type="ARBA" id="ARBA00022670"/>
    </source>
</evidence>
<dbReference type="GO" id="GO:0008234">
    <property type="term" value="F:cysteine-type peptidase activity"/>
    <property type="evidence" value="ECO:0007669"/>
    <property type="project" value="InterPro"/>
</dbReference>
<evidence type="ECO:0000313" key="8">
    <source>
        <dbReference type="Proteomes" id="UP000030663"/>
    </source>
</evidence>
<feature type="region of interest" description="Disordered" evidence="5">
    <location>
        <begin position="1"/>
        <end position="23"/>
    </location>
</feature>
<evidence type="ECO:0000256" key="3">
    <source>
        <dbReference type="ARBA" id="ARBA00022801"/>
    </source>
</evidence>
<keyword evidence="2" id="KW-0645">Protease</keyword>
<keyword evidence="3" id="KW-0378">Hydrolase</keyword>
<dbReference type="EMBL" id="KI979410">
    <property type="protein sequence ID" value="EXK77180.1"/>
    <property type="molecule type" value="Genomic_DNA"/>
</dbReference>
<reference evidence="7 8" key="1">
    <citation type="submission" date="2011-11" db="EMBL/GenBank/DDBJ databases">
        <title>The Genome Sequence of Fusarium oxysporum PHW815.</title>
        <authorList>
            <consortium name="The Broad Institute Genome Sequencing Platform"/>
            <person name="Ma L.-J."/>
            <person name="Gale L.R."/>
            <person name="Schwartz D.C."/>
            <person name="Zhou S."/>
            <person name="Corby-Kistler H."/>
            <person name="Young S.K."/>
            <person name="Zeng Q."/>
            <person name="Gargeya S."/>
            <person name="Fitzgerald M."/>
            <person name="Haas B."/>
            <person name="Abouelleil A."/>
            <person name="Alvarado L."/>
            <person name="Arachchi H.M."/>
            <person name="Berlin A."/>
            <person name="Brown A."/>
            <person name="Chapman S.B."/>
            <person name="Chen Z."/>
            <person name="Dunbar C."/>
            <person name="Freedman E."/>
            <person name="Gearin G."/>
            <person name="Goldberg J."/>
            <person name="Griggs A."/>
            <person name="Gujja S."/>
            <person name="Heiman D."/>
            <person name="Howarth C."/>
            <person name="Larson L."/>
            <person name="Lui A."/>
            <person name="MacDonald P.J.P."/>
            <person name="Montmayeur A."/>
            <person name="Murphy C."/>
            <person name="Neiman D."/>
            <person name="Pearson M."/>
            <person name="Priest M."/>
            <person name="Roberts A."/>
            <person name="Saif S."/>
            <person name="Shea T."/>
            <person name="Shenoy N."/>
            <person name="Sisk P."/>
            <person name="Stolte C."/>
            <person name="Sykes S."/>
            <person name="Wortman J."/>
            <person name="Nusbaum C."/>
            <person name="Birren B."/>
        </authorList>
    </citation>
    <scope>NUCLEOTIDE SEQUENCE [LARGE SCALE GENOMIC DNA]</scope>
    <source>
        <strain evidence="7 8">54005</strain>
    </source>
</reference>